<dbReference type="PANTHER" id="PTHR33387:SF3">
    <property type="entry name" value="DUF985 DOMAIN-CONTAINING PROTEIN"/>
    <property type="match status" value="1"/>
</dbReference>
<proteinExistence type="predicted"/>
<accession>A0A543NI96</accession>
<dbReference type="PANTHER" id="PTHR33387">
    <property type="entry name" value="RMLC-LIKE JELLY ROLL FOLD PROTEIN"/>
    <property type="match status" value="1"/>
</dbReference>
<dbReference type="InterPro" id="IPR011051">
    <property type="entry name" value="RmlC_Cupin_sf"/>
</dbReference>
<dbReference type="InterPro" id="IPR014710">
    <property type="entry name" value="RmlC-like_jellyroll"/>
</dbReference>
<gene>
    <name evidence="3" type="ORF">FHX37_1470</name>
</gene>
<dbReference type="CDD" id="cd06121">
    <property type="entry name" value="cupin_YML079wp"/>
    <property type="match status" value="1"/>
</dbReference>
<evidence type="ECO:0000313" key="3">
    <source>
        <dbReference type="EMBL" id="TQN31563.1"/>
    </source>
</evidence>
<dbReference type="Pfam" id="PF06172">
    <property type="entry name" value="Cupin_5"/>
    <property type="match status" value="1"/>
</dbReference>
<dbReference type="EMBL" id="VFQC01000001">
    <property type="protein sequence ID" value="TQN31563.1"/>
    <property type="molecule type" value="Genomic_DNA"/>
</dbReference>
<dbReference type="RefSeq" id="WP_141922984.1">
    <property type="nucleotide sequence ID" value="NZ_VFQC01000001.1"/>
</dbReference>
<comment type="caution">
    <text evidence="3">The sequence shown here is derived from an EMBL/GenBank/DDBJ whole genome shotgun (WGS) entry which is preliminary data.</text>
</comment>
<dbReference type="Proteomes" id="UP000317422">
    <property type="component" value="Unassembled WGS sequence"/>
</dbReference>
<reference evidence="3 4" key="1">
    <citation type="submission" date="2019-06" db="EMBL/GenBank/DDBJ databases">
        <title>Sequencing the genomes of 1000 actinobacteria strains.</title>
        <authorList>
            <person name="Klenk H.-P."/>
        </authorList>
    </citation>
    <scope>NUCLEOTIDE SEQUENCE [LARGE SCALE GENOMIC DNA]</scope>
    <source>
        <strain evidence="3 4">DSM 45015</strain>
    </source>
</reference>
<evidence type="ECO:0000259" key="2">
    <source>
        <dbReference type="Pfam" id="PF06172"/>
    </source>
</evidence>
<evidence type="ECO:0000256" key="1">
    <source>
        <dbReference type="SAM" id="MobiDB-lite"/>
    </source>
</evidence>
<feature type="domain" description="DUF985" evidence="2">
    <location>
        <begin position="23"/>
        <end position="144"/>
    </location>
</feature>
<dbReference type="AlphaFoldDB" id="A0A543NI96"/>
<dbReference type="Gene3D" id="2.60.120.10">
    <property type="entry name" value="Jelly Rolls"/>
    <property type="match status" value="1"/>
</dbReference>
<dbReference type="InterPro" id="IPR009327">
    <property type="entry name" value="Cupin_DUF985"/>
</dbReference>
<name>A0A543NI96_9ACTN</name>
<dbReference type="SUPFAM" id="SSF51182">
    <property type="entry name" value="RmlC-like cupins"/>
    <property type="match status" value="1"/>
</dbReference>
<dbReference type="InterPro" id="IPR039935">
    <property type="entry name" value="YML079W-like"/>
</dbReference>
<feature type="region of interest" description="Disordered" evidence="1">
    <location>
        <begin position="1"/>
        <end position="24"/>
    </location>
</feature>
<dbReference type="OrthoDB" id="9798288at2"/>
<evidence type="ECO:0000313" key="4">
    <source>
        <dbReference type="Proteomes" id="UP000317422"/>
    </source>
</evidence>
<keyword evidence="4" id="KW-1185">Reference proteome</keyword>
<sequence length="171" mass="18906">MAHSPDTAHTPVTAAGRDRASGQRLARHLGLEPLPDEGGLFRRTHIDEHSSCIYFMLLAPEFSALHRLRTTEIYHYYSGAPLRMLLLAPDGNAHQPILGPDVENGQQPQVIVPPGVWQGSSSDGEWSLAGAMSAPPFTWERFELGERSQLRASYPQAASRITELTRIEPSR</sequence>
<organism evidence="3 4">
    <name type="scientific">Haloactinospora alba</name>
    <dbReference type="NCBI Taxonomy" id="405555"/>
    <lineage>
        <taxon>Bacteria</taxon>
        <taxon>Bacillati</taxon>
        <taxon>Actinomycetota</taxon>
        <taxon>Actinomycetes</taxon>
        <taxon>Streptosporangiales</taxon>
        <taxon>Nocardiopsidaceae</taxon>
        <taxon>Haloactinospora</taxon>
    </lineage>
</organism>
<protein>
    <recommendedName>
        <fullName evidence="2">DUF985 domain-containing protein</fullName>
    </recommendedName>
</protein>